<protein>
    <submittedName>
        <fullName evidence="2">Unannotated protein</fullName>
    </submittedName>
</protein>
<dbReference type="InterPro" id="IPR007788">
    <property type="entry name" value="QCT"/>
</dbReference>
<dbReference type="AlphaFoldDB" id="A0A6J6T8G8"/>
<dbReference type="Pfam" id="PF05096">
    <property type="entry name" value="Glu_cyclase_2"/>
    <property type="match status" value="1"/>
</dbReference>
<sequence length="291" mass="31033">MRACAVSCGLIALLALGLTGCGSAATSVQITDLASTCELNKPLKLVPKVVAKIPHQTDAYTQGLLLHEGTLFESTGLYGHSTLRALNPVTGELLAQAALPDTAFGEGLAVGLNGELVQLTWKEETAYRWSAQSLQDLNTATPSGTFSYRGEGWGLTRLGSGDFVMTDGSADVILRSAQDFAVTARHHVYRLDGSADGLNELEWDGESVWASRYQTDEILQIDPDCWTVTAVVDLSGLHDEAVQDAALAGTKIDVANGIAQVLGTDRFLVTGKLWPSIYEVRFVDESSETVG</sequence>
<dbReference type="PANTHER" id="PTHR31270">
    <property type="entry name" value="GLUTAMINYL-PEPTIDE CYCLOTRANSFERASE"/>
    <property type="match status" value="1"/>
</dbReference>
<name>A0A6J6T8G8_9ZZZZ</name>
<dbReference type="EMBL" id="CAEZSF010000010">
    <property type="protein sequence ID" value="CAB4530369.1"/>
    <property type="molecule type" value="Genomic_DNA"/>
</dbReference>
<dbReference type="PROSITE" id="PS51257">
    <property type="entry name" value="PROKAR_LIPOPROTEIN"/>
    <property type="match status" value="1"/>
</dbReference>
<dbReference type="EMBL" id="CAFBMG010000200">
    <property type="protein sequence ID" value="CAB4917483.1"/>
    <property type="molecule type" value="Genomic_DNA"/>
</dbReference>
<dbReference type="GO" id="GO:0016603">
    <property type="term" value="F:glutaminyl-peptide cyclotransferase activity"/>
    <property type="evidence" value="ECO:0007669"/>
    <property type="project" value="InterPro"/>
</dbReference>
<accession>A0A6J6T8G8</accession>
<dbReference type="PANTHER" id="PTHR31270:SF1">
    <property type="entry name" value="GLUTAMINYL-PEPTIDE CYCLOTRANSFERASE"/>
    <property type="match status" value="1"/>
</dbReference>
<evidence type="ECO:0000313" key="3">
    <source>
        <dbReference type="EMBL" id="CAB4917483.1"/>
    </source>
</evidence>
<proteinExistence type="predicted"/>
<dbReference type="EMBL" id="CAEZYU010000050">
    <property type="protein sequence ID" value="CAB4743420.1"/>
    <property type="molecule type" value="Genomic_DNA"/>
</dbReference>
<evidence type="ECO:0000313" key="1">
    <source>
        <dbReference type="EMBL" id="CAB4530369.1"/>
    </source>
</evidence>
<gene>
    <name evidence="1" type="ORF">UFOPK1358_00215</name>
    <name evidence="2" type="ORF">UFOPK2766_01197</name>
    <name evidence="3" type="ORF">UFOPK3519_01766</name>
</gene>
<evidence type="ECO:0000313" key="2">
    <source>
        <dbReference type="EMBL" id="CAB4743420.1"/>
    </source>
</evidence>
<reference evidence="2" key="1">
    <citation type="submission" date="2020-05" db="EMBL/GenBank/DDBJ databases">
        <authorList>
            <person name="Chiriac C."/>
            <person name="Salcher M."/>
            <person name="Ghai R."/>
            <person name="Kavagutti S V."/>
        </authorList>
    </citation>
    <scope>NUCLEOTIDE SEQUENCE</scope>
</reference>
<organism evidence="2">
    <name type="scientific">freshwater metagenome</name>
    <dbReference type="NCBI Taxonomy" id="449393"/>
    <lineage>
        <taxon>unclassified sequences</taxon>
        <taxon>metagenomes</taxon>
        <taxon>ecological metagenomes</taxon>
    </lineage>
</organism>
<dbReference type="SUPFAM" id="SSF63829">
    <property type="entry name" value="Calcium-dependent phosphotriesterase"/>
    <property type="match status" value="1"/>
</dbReference>